<dbReference type="SUPFAM" id="SSF90123">
    <property type="entry name" value="ABC transporter transmembrane region"/>
    <property type="match status" value="1"/>
</dbReference>
<comment type="caution">
    <text evidence="10">The sequence shown here is derived from an EMBL/GenBank/DDBJ whole genome shotgun (WGS) entry which is preliminary data.</text>
</comment>
<evidence type="ECO:0000259" key="9">
    <source>
        <dbReference type="PROSITE" id="PS50929"/>
    </source>
</evidence>
<dbReference type="InterPro" id="IPR017750">
    <property type="entry name" value="ATPase_T1SS"/>
</dbReference>
<reference evidence="10 11" key="1">
    <citation type="submission" date="2019-08" db="EMBL/GenBank/DDBJ databases">
        <title>Microbe sample from Colwellia echini.</title>
        <authorList>
            <person name="Christiansen L."/>
            <person name="Pathiraja D."/>
            <person name="Schultz-Johansen M."/>
            <person name="Choi I.-G."/>
            <person name="Stougaard P."/>
        </authorList>
    </citation>
    <scope>NUCLEOTIDE SEQUENCE [LARGE SCALE GENOMIC DNA]</scope>
    <source>
        <strain evidence="10 11">A3</strain>
    </source>
</reference>
<dbReference type="InterPro" id="IPR003439">
    <property type="entry name" value="ABC_transporter-like_ATP-bd"/>
</dbReference>
<feature type="domain" description="ABC transmembrane type-1" evidence="9">
    <location>
        <begin position="156"/>
        <end position="435"/>
    </location>
</feature>
<comment type="subcellular location">
    <subcellularLocation>
        <location evidence="1">Cell membrane</location>
        <topology evidence="1">Multi-pass membrane protein</topology>
    </subcellularLocation>
</comment>
<feature type="transmembrane region" description="Helical" evidence="7">
    <location>
        <begin position="291"/>
        <end position="310"/>
    </location>
</feature>
<dbReference type="PROSITE" id="PS50929">
    <property type="entry name" value="ABC_TM1F"/>
    <property type="match status" value="1"/>
</dbReference>
<keyword evidence="2 7" id="KW-0812">Transmembrane</keyword>
<evidence type="ECO:0000256" key="2">
    <source>
        <dbReference type="ARBA" id="ARBA00022692"/>
    </source>
</evidence>
<feature type="transmembrane region" description="Helical" evidence="7">
    <location>
        <begin position="263"/>
        <end position="285"/>
    </location>
</feature>
<dbReference type="SUPFAM" id="SSF52540">
    <property type="entry name" value="P-loop containing nucleoside triphosphate hydrolases"/>
    <property type="match status" value="1"/>
</dbReference>
<dbReference type="SMART" id="SM00382">
    <property type="entry name" value="AAA"/>
    <property type="match status" value="1"/>
</dbReference>
<evidence type="ECO:0000256" key="3">
    <source>
        <dbReference type="ARBA" id="ARBA00022741"/>
    </source>
</evidence>
<evidence type="ECO:0000256" key="4">
    <source>
        <dbReference type="ARBA" id="ARBA00022840"/>
    </source>
</evidence>
<keyword evidence="4" id="KW-0067">ATP-binding</keyword>
<organism evidence="10 11">
    <name type="scientific">Colwellia echini</name>
    <dbReference type="NCBI Taxonomy" id="1982103"/>
    <lineage>
        <taxon>Bacteria</taxon>
        <taxon>Pseudomonadati</taxon>
        <taxon>Pseudomonadota</taxon>
        <taxon>Gammaproteobacteria</taxon>
        <taxon>Alteromonadales</taxon>
        <taxon>Colwelliaceae</taxon>
        <taxon>Colwellia</taxon>
    </lineage>
</organism>
<feature type="transmembrane region" description="Helical" evidence="7">
    <location>
        <begin position="153"/>
        <end position="174"/>
    </location>
</feature>
<feature type="domain" description="ABC transporter" evidence="8">
    <location>
        <begin position="468"/>
        <end position="702"/>
    </location>
</feature>
<dbReference type="PROSITE" id="PS50893">
    <property type="entry name" value="ABC_TRANSPORTER_2"/>
    <property type="match status" value="1"/>
</dbReference>
<accession>A0ABY3MZQ1</accession>
<keyword evidence="5 7" id="KW-1133">Transmembrane helix</keyword>
<evidence type="ECO:0000256" key="6">
    <source>
        <dbReference type="ARBA" id="ARBA00023136"/>
    </source>
</evidence>
<dbReference type="InterPro" id="IPR039421">
    <property type="entry name" value="Type_1_exporter"/>
</dbReference>
<feature type="transmembrane region" description="Helical" evidence="7">
    <location>
        <begin position="186"/>
        <end position="208"/>
    </location>
</feature>
<proteinExistence type="predicted"/>
<name>A0ABY3MZQ1_9GAMM</name>
<dbReference type="InterPro" id="IPR011527">
    <property type="entry name" value="ABC1_TM_dom"/>
</dbReference>
<dbReference type="InterPro" id="IPR027417">
    <property type="entry name" value="P-loop_NTPase"/>
</dbReference>
<evidence type="ECO:0000313" key="11">
    <source>
        <dbReference type="Proteomes" id="UP000815846"/>
    </source>
</evidence>
<evidence type="ECO:0000313" key="10">
    <source>
        <dbReference type="EMBL" id="TYK66726.1"/>
    </source>
</evidence>
<evidence type="ECO:0000259" key="8">
    <source>
        <dbReference type="PROSITE" id="PS50893"/>
    </source>
</evidence>
<dbReference type="RefSeq" id="WP_101343784.1">
    <property type="nucleotide sequence ID" value="NZ_PJAI02000002.1"/>
</dbReference>
<sequence>MIIVEQPSFIQLGRAIATHLSLPMTKEQLLVSLPEGKLTAMHIEQGLLNINVSASLQKNNLKQLILPALIADKDGALLFVTDRQTNNKSVSFTVIGLTQDNLPLTLSAAELTARDIQACWLIANKKLMQSRGNFINAKDEHWLKPILNEVKPYYGALLLGSFAVNLLALVIPLFTMNVYDRVVPNAAIDTLWALSIGAMLAIIFDFFLKQARTQLADVAGRKIDVLVSSNLFSKVIGMKLENRPQSSGAYAKQVQEFDSVREFLTSATLVSAIDLPFTLLFLILITWLGGLMVLIPIATMTIILLTGLILKNKLNSCVEESSKLSTQKQAYLIEYINQLVEIKQCNAEGKSQRIWEQTVGQLSDWQNESRTIASSLTHTVMSMQQVTTIGLIIAGVYQIQAGNISMGALIAMVMISGRASSAISQISSLILKYKQTSDAMESVKTIMALPQELNDNVLGDELSITGNIRVNQVSFHYPEQKLAVLNDINLTIKSGEKIGLYGNAGSGKSSLLALISGQYQPTQGQIFFDDIDVKQWPIASIRSHSAWVAQNPSLFYGSVLENIVQGCEQLNPTLLAQVIKQSGIAHFTDRLEAGLESQVGEFGRCLSGGQRQSVLIARALLKKSTVMYLDEPTSAMDNTTEQQIITTLKSIEQTTMIIASHKPAVLSLCDRVLVMEKGKIIAIKTPEELFSQPKRKVHSVNIMPRKNTVITHKNIPSKIEAKTKTKNEDANE</sequence>
<dbReference type="Pfam" id="PF00664">
    <property type="entry name" value="ABC_membrane"/>
    <property type="match status" value="1"/>
</dbReference>
<dbReference type="InterPro" id="IPR036640">
    <property type="entry name" value="ABC1_TM_sf"/>
</dbReference>
<dbReference type="CDD" id="cd18587">
    <property type="entry name" value="ABC_6TM_LapB_like"/>
    <property type="match status" value="1"/>
</dbReference>
<dbReference type="Proteomes" id="UP000815846">
    <property type="component" value="Unassembled WGS sequence"/>
</dbReference>
<gene>
    <name evidence="10" type="ORF">CWS31_002695</name>
</gene>
<dbReference type="EMBL" id="PJAI02000002">
    <property type="protein sequence ID" value="TYK66726.1"/>
    <property type="molecule type" value="Genomic_DNA"/>
</dbReference>
<evidence type="ECO:0000256" key="5">
    <source>
        <dbReference type="ARBA" id="ARBA00022989"/>
    </source>
</evidence>
<dbReference type="Gene3D" id="1.20.1560.10">
    <property type="entry name" value="ABC transporter type 1, transmembrane domain"/>
    <property type="match status" value="1"/>
</dbReference>
<evidence type="ECO:0000256" key="1">
    <source>
        <dbReference type="ARBA" id="ARBA00004651"/>
    </source>
</evidence>
<dbReference type="PANTHER" id="PTHR24221">
    <property type="entry name" value="ATP-BINDING CASSETTE SUB-FAMILY B"/>
    <property type="match status" value="1"/>
</dbReference>
<dbReference type="InterPro" id="IPR003593">
    <property type="entry name" value="AAA+_ATPase"/>
</dbReference>
<evidence type="ECO:0000256" key="7">
    <source>
        <dbReference type="SAM" id="Phobius"/>
    </source>
</evidence>
<dbReference type="PANTHER" id="PTHR24221:SF248">
    <property type="entry name" value="ABC TRANSPORTER TRANSMEMBRANE REGION"/>
    <property type="match status" value="1"/>
</dbReference>
<keyword evidence="6 7" id="KW-0472">Membrane</keyword>
<protein>
    <submittedName>
        <fullName evidence="10">Type I secretion system permease/ATPase</fullName>
    </submittedName>
</protein>
<feature type="transmembrane region" description="Helical" evidence="7">
    <location>
        <begin position="391"/>
        <end position="415"/>
    </location>
</feature>
<dbReference type="Pfam" id="PF00005">
    <property type="entry name" value="ABC_tran"/>
    <property type="match status" value="1"/>
</dbReference>
<keyword evidence="11" id="KW-1185">Reference proteome</keyword>
<keyword evidence="3" id="KW-0547">Nucleotide-binding</keyword>
<dbReference type="NCBIfam" id="TIGR03375">
    <property type="entry name" value="type_I_sec_LssB"/>
    <property type="match status" value="1"/>
</dbReference>
<dbReference type="Gene3D" id="3.40.50.300">
    <property type="entry name" value="P-loop containing nucleotide triphosphate hydrolases"/>
    <property type="match status" value="1"/>
</dbReference>